<dbReference type="EMBL" id="OD568551">
    <property type="protein sequence ID" value="CAD7447095.1"/>
    <property type="molecule type" value="Genomic_DNA"/>
</dbReference>
<accession>A0A7R9I5A9</accession>
<evidence type="ECO:0000256" key="1">
    <source>
        <dbReference type="SAM" id="Phobius"/>
    </source>
</evidence>
<protein>
    <submittedName>
        <fullName evidence="2">Uncharacterized protein</fullName>
    </submittedName>
</protein>
<keyword evidence="1" id="KW-0472">Membrane</keyword>
<feature type="transmembrane region" description="Helical" evidence="1">
    <location>
        <begin position="119"/>
        <end position="141"/>
    </location>
</feature>
<keyword evidence="1" id="KW-1133">Transmembrane helix</keyword>
<proteinExistence type="predicted"/>
<keyword evidence="1" id="KW-0812">Transmembrane</keyword>
<reference evidence="2" key="1">
    <citation type="submission" date="2020-11" db="EMBL/GenBank/DDBJ databases">
        <authorList>
            <person name="Tran Van P."/>
        </authorList>
    </citation>
    <scope>NUCLEOTIDE SEQUENCE</scope>
</reference>
<feature type="transmembrane region" description="Helical" evidence="1">
    <location>
        <begin position="89"/>
        <end position="107"/>
    </location>
</feature>
<gene>
    <name evidence="2" type="ORF">TBIB3V08_LOCUS9412</name>
</gene>
<organism evidence="2">
    <name type="scientific">Timema bartmani</name>
    <dbReference type="NCBI Taxonomy" id="61472"/>
    <lineage>
        <taxon>Eukaryota</taxon>
        <taxon>Metazoa</taxon>
        <taxon>Ecdysozoa</taxon>
        <taxon>Arthropoda</taxon>
        <taxon>Hexapoda</taxon>
        <taxon>Insecta</taxon>
        <taxon>Pterygota</taxon>
        <taxon>Neoptera</taxon>
        <taxon>Polyneoptera</taxon>
        <taxon>Phasmatodea</taxon>
        <taxon>Timematodea</taxon>
        <taxon>Timematoidea</taxon>
        <taxon>Timematidae</taxon>
        <taxon>Timema</taxon>
    </lineage>
</organism>
<sequence>MELYGFYARVEEIKLLISSLHPSFLCLQETHFRPADSLMLRGYYVLNWRTRQPGRMFIYLLRRVGVLRTWHEQRVSTPAQNKLQAIRDVSISCVIFSLGLVGFVYQYRKVKVFKVASPIFLGITLIGCAIMYLEAYVPFYVADVSGESGHIETQLSNAPWDAFVNTGQQRFCESWDGFVNIGTQRLNASLSCLRLAVVENLPRRRTRRCFCFGLASSQELSPDDDPWLM</sequence>
<dbReference type="AlphaFoldDB" id="A0A7R9I5A9"/>
<name>A0A7R9I5A9_9NEOP</name>
<evidence type="ECO:0000313" key="2">
    <source>
        <dbReference type="EMBL" id="CAD7447095.1"/>
    </source>
</evidence>